<comment type="caution">
    <text evidence="1">The sequence shown here is derived from an EMBL/GenBank/DDBJ whole genome shotgun (WGS) entry which is preliminary data.</text>
</comment>
<evidence type="ECO:0000313" key="1">
    <source>
        <dbReference type="EMBL" id="KAI4369470.1"/>
    </source>
</evidence>
<proteinExistence type="predicted"/>
<dbReference type="EMBL" id="CM042884">
    <property type="protein sequence ID" value="KAI4369470.1"/>
    <property type="molecule type" value="Genomic_DNA"/>
</dbReference>
<sequence>MEEDYGGGYCSSKRSGQIPAFGDWDYADDLPITQYFETARQAGLLNRYSSSSGECGGGGSDDMNSDRRGRNKGNNVAPTRRHARGSGDAARKTRPTTTTTTTDNHKQQRFPQVTGSDHFPKNKQSARRTTAAAPAMHPNGYYDDDKAVSAYPRPTTMPARATRVSAKPVDEDLYKIPPDLLRTTKRKKMLGFFSCLVPCAA</sequence>
<keyword evidence="2" id="KW-1185">Reference proteome</keyword>
<accession>A0ACB9QSP8</accession>
<protein>
    <submittedName>
        <fullName evidence="1">Uncharacterized protein</fullName>
    </submittedName>
</protein>
<dbReference type="Proteomes" id="UP001057402">
    <property type="component" value="Chromosome 5"/>
</dbReference>
<evidence type="ECO:0000313" key="2">
    <source>
        <dbReference type="Proteomes" id="UP001057402"/>
    </source>
</evidence>
<name>A0ACB9QSP8_9MYRT</name>
<gene>
    <name evidence="1" type="ORF">MLD38_017907</name>
</gene>
<reference evidence="2" key="1">
    <citation type="journal article" date="2023" name="Front. Plant Sci.">
        <title>Chromosomal-level genome assembly of Melastoma candidum provides insights into trichome evolution.</title>
        <authorList>
            <person name="Zhong Y."/>
            <person name="Wu W."/>
            <person name="Sun C."/>
            <person name="Zou P."/>
            <person name="Liu Y."/>
            <person name="Dai S."/>
            <person name="Zhou R."/>
        </authorList>
    </citation>
    <scope>NUCLEOTIDE SEQUENCE [LARGE SCALE GENOMIC DNA]</scope>
</reference>
<organism evidence="1 2">
    <name type="scientific">Melastoma candidum</name>
    <dbReference type="NCBI Taxonomy" id="119954"/>
    <lineage>
        <taxon>Eukaryota</taxon>
        <taxon>Viridiplantae</taxon>
        <taxon>Streptophyta</taxon>
        <taxon>Embryophyta</taxon>
        <taxon>Tracheophyta</taxon>
        <taxon>Spermatophyta</taxon>
        <taxon>Magnoliopsida</taxon>
        <taxon>eudicotyledons</taxon>
        <taxon>Gunneridae</taxon>
        <taxon>Pentapetalae</taxon>
        <taxon>rosids</taxon>
        <taxon>malvids</taxon>
        <taxon>Myrtales</taxon>
        <taxon>Melastomataceae</taxon>
        <taxon>Melastomatoideae</taxon>
        <taxon>Melastomateae</taxon>
        <taxon>Melastoma</taxon>
    </lineage>
</organism>